<keyword evidence="1" id="KW-1133">Transmembrane helix</keyword>
<proteinExistence type="predicted"/>
<dbReference type="EMBL" id="BAAAUF010000113">
    <property type="protein sequence ID" value="GAA3078584.1"/>
    <property type="molecule type" value="Genomic_DNA"/>
</dbReference>
<dbReference type="PROSITE" id="PS51257">
    <property type="entry name" value="PROKAR_LIPOPROTEIN"/>
    <property type="match status" value="1"/>
</dbReference>
<keyword evidence="1" id="KW-0812">Transmembrane</keyword>
<comment type="caution">
    <text evidence="2">The sequence shown here is derived from an EMBL/GenBank/DDBJ whole genome shotgun (WGS) entry which is preliminary data.</text>
</comment>
<keyword evidence="1" id="KW-0472">Membrane</keyword>
<accession>A0ABP6M8B4</accession>
<gene>
    <name evidence="2" type="ORF">GCM10010448_70330</name>
</gene>
<evidence type="ECO:0000313" key="3">
    <source>
        <dbReference type="Proteomes" id="UP001501532"/>
    </source>
</evidence>
<evidence type="ECO:0000313" key="2">
    <source>
        <dbReference type="EMBL" id="GAA3078584.1"/>
    </source>
</evidence>
<protein>
    <submittedName>
        <fullName evidence="2">Uncharacterized protein</fullName>
    </submittedName>
</protein>
<dbReference type="Proteomes" id="UP001501532">
    <property type="component" value="Unassembled WGS sequence"/>
</dbReference>
<sequence>MVRLQMITVSATRLTLNWLWRFLQATPAAATAACWSVIIFECGFLLTLFAGPVLLQTLLVLGISGDEPATGW</sequence>
<reference evidence="3" key="1">
    <citation type="journal article" date="2019" name="Int. J. Syst. Evol. Microbiol.">
        <title>The Global Catalogue of Microorganisms (GCM) 10K type strain sequencing project: providing services to taxonomists for standard genome sequencing and annotation.</title>
        <authorList>
            <consortium name="The Broad Institute Genomics Platform"/>
            <consortium name="The Broad Institute Genome Sequencing Center for Infectious Disease"/>
            <person name="Wu L."/>
            <person name="Ma J."/>
        </authorList>
    </citation>
    <scope>NUCLEOTIDE SEQUENCE [LARGE SCALE GENOMIC DNA]</scope>
    <source>
        <strain evidence="3">JCM 9091</strain>
    </source>
</reference>
<evidence type="ECO:0000256" key="1">
    <source>
        <dbReference type="SAM" id="Phobius"/>
    </source>
</evidence>
<name>A0ABP6M8B4_9ACTN</name>
<keyword evidence="3" id="KW-1185">Reference proteome</keyword>
<feature type="transmembrane region" description="Helical" evidence="1">
    <location>
        <begin position="28"/>
        <end position="55"/>
    </location>
</feature>
<organism evidence="2 3">
    <name type="scientific">Streptomyces glomeratus</name>
    <dbReference type="NCBI Taxonomy" id="284452"/>
    <lineage>
        <taxon>Bacteria</taxon>
        <taxon>Bacillati</taxon>
        <taxon>Actinomycetota</taxon>
        <taxon>Actinomycetes</taxon>
        <taxon>Kitasatosporales</taxon>
        <taxon>Streptomycetaceae</taxon>
        <taxon>Streptomyces</taxon>
    </lineage>
</organism>